<sequence length="210" mass="22486">MEFITFAAGRTSTPHLGGLVNGAPRTICNTTAQGLHVVAAADGRLCQSCERGAAVLRSHVLRPEVRLLATARSTKAMGHYLIEGMTSAYCGVTVGEGTPAGDRVCKVCEALRVKVAEFDLAWTSSLFGYDVEADAPYDCGACEWVGRYAQGTAPARQEWAAHEETCPAPAEDVEQPLVVEDVVATWRAEWLTEGQQSIEGLLDEQGALFV</sequence>
<proteinExistence type="predicted"/>
<organism evidence="1 2">
    <name type="scientific">Streptomyces malaysiensis subsp. samsunensis</name>
    <dbReference type="NCBI Taxonomy" id="459658"/>
    <lineage>
        <taxon>Bacteria</taxon>
        <taxon>Bacillati</taxon>
        <taxon>Actinomycetota</taxon>
        <taxon>Actinomycetes</taxon>
        <taxon>Kitasatosporales</taxon>
        <taxon>Streptomycetaceae</taxon>
        <taxon>Streptomyces</taxon>
        <taxon>Streptomyces violaceusniger group</taxon>
    </lineage>
</organism>
<evidence type="ECO:0000313" key="2">
    <source>
        <dbReference type="Proteomes" id="UP001142400"/>
    </source>
</evidence>
<gene>
    <name evidence="1" type="ORF">NQU54_12300</name>
</gene>
<dbReference type="EMBL" id="JANIIC010000011">
    <property type="protein sequence ID" value="MCQ8829846.1"/>
    <property type="molecule type" value="Genomic_DNA"/>
</dbReference>
<reference evidence="1" key="1">
    <citation type="submission" date="2022-06" db="EMBL/GenBank/DDBJ databases">
        <title>WGS of actinobacteria.</title>
        <authorList>
            <person name="Thawai C."/>
        </authorList>
    </citation>
    <scope>NUCLEOTIDE SEQUENCE</scope>
    <source>
        <strain evidence="1">DSM 42010</strain>
    </source>
</reference>
<dbReference type="RefSeq" id="WP_257631073.1">
    <property type="nucleotide sequence ID" value="NZ_JANIIC010000011.1"/>
</dbReference>
<keyword evidence="2" id="KW-1185">Reference proteome</keyword>
<comment type="caution">
    <text evidence="1">The sequence shown here is derived from an EMBL/GenBank/DDBJ whole genome shotgun (WGS) entry which is preliminary data.</text>
</comment>
<protein>
    <submittedName>
        <fullName evidence="1">Uncharacterized protein</fullName>
    </submittedName>
</protein>
<name>A0A9X2LTV4_STRMQ</name>
<evidence type="ECO:0000313" key="1">
    <source>
        <dbReference type="EMBL" id="MCQ8829846.1"/>
    </source>
</evidence>
<dbReference type="AlphaFoldDB" id="A0A9X2LTV4"/>
<dbReference type="Proteomes" id="UP001142400">
    <property type="component" value="Unassembled WGS sequence"/>
</dbReference>
<accession>A0A9X2LTV4</accession>